<sequence>MKIRIIFLLLIIYYFPVQAQLTDSKQKIIAQYDSILTRTPREKIYAHFDKATYLPSDTIWFKAYLMNASIHTPSTISNLIYTEIINEKGEVVERLSLPTAIGLTWGSFALKQEKHKPGNYTFRAYTNWMQNFGDSHFFKKEFKILPLTDSPISSLNNRPNSAAKTNNANLSARERSLDIDVQFLPEGGNYLVIRNQKIAFKALNSSGKGIPITGEIINSSQRVVSQLVSNDKGMGYFKFSPELGETYSAKVTYNGLSKTFQLPKVTGEGTALKVENEYLSDSITITAFSSRDEQNYTIVGQARGIMCFVADLKFNANARTFKIAKNIFPTGVCQVILLNEQQKIINERNFFINHSDELKINISTPSLSYKLRDSVPLHLKVVNAAGIPLTSSLSIAVTDNHQVAKDSVNDSHILSYLLLQADLKGEIETPGYYFTQPNKQKHDDLEALMLTQGWVSYNWDILKKPIFKAEKEYTFSGKVTNALNKPISKAKIILMGNNRGFVMMDTLANEKGEFTFDKLPRMDSASFVIQAMNAKGKKGTIGIEMNEFKPPAFIVGQKKPVANTEPLDSISTNLIKTKVEAYKLTQRDGLLLNEVTIVGKRTIKGSKNLNGPGEADLIITEEDLSPIAKKTLHDVLVEKVKGFRDAMVPKTFKRMFFVNFNPLKFVIDGMEVDFFYTEDSTPDSYYNYVKGILDYYNAEDIKGIEVMDRQRFSARYKSQFMHPMDSTIYTFIEITTQTGQGPFLKKAANLYILKPTNYGDYKTFYHPKYSKENKNDKKPDFRSTIYWNPNFLTSEKGEGDFSFFTADKPGSYTVWVEGTDLQGNFGFKTMTIKIN</sequence>
<accession>A0A1I2UG73</accession>
<keyword evidence="2" id="KW-1185">Reference proteome</keyword>
<gene>
    <name evidence="1" type="ORF">SAMN04489864_102145</name>
</gene>
<proteinExistence type="predicted"/>
<name>A0A1I2UG73_9SPHI</name>
<evidence type="ECO:0008006" key="3">
    <source>
        <dbReference type="Google" id="ProtNLM"/>
    </source>
</evidence>
<dbReference type="Proteomes" id="UP000199666">
    <property type="component" value="Unassembled WGS sequence"/>
</dbReference>
<dbReference type="STRING" id="414048.SAMN04489864_102145"/>
<evidence type="ECO:0000313" key="2">
    <source>
        <dbReference type="Proteomes" id="UP000199666"/>
    </source>
</evidence>
<protein>
    <recommendedName>
        <fullName evidence="3">MG2 domain-containing protein</fullName>
    </recommendedName>
</protein>
<evidence type="ECO:0000313" key="1">
    <source>
        <dbReference type="EMBL" id="SFG76125.1"/>
    </source>
</evidence>
<organism evidence="1 2">
    <name type="scientific">Pedobacter insulae</name>
    <dbReference type="NCBI Taxonomy" id="414048"/>
    <lineage>
        <taxon>Bacteria</taxon>
        <taxon>Pseudomonadati</taxon>
        <taxon>Bacteroidota</taxon>
        <taxon>Sphingobacteriia</taxon>
        <taxon>Sphingobacteriales</taxon>
        <taxon>Sphingobacteriaceae</taxon>
        <taxon>Pedobacter</taxon>
    </lineage>
</organism>
<dbReference type="RefSeq" id="WP_090992205.1">
    <property type="nucleotide sequence ID" value="NZ_FOPP01000002.1"/>
</dbReference>
<dbReference type="OrthoDB" id="609485at2"/>
<dbReference type="EMBL" id="FOPP01000002">
    <property type="protein sequence ID" value="SFG76125.1"/>
    <property type="molecule type" value="Genomic_DNA"/>
</dbReference>
<reference evidence="1 2" key="1">
    <citation type="submission" date="2016-10" db="EMBL/GenBank/DDBJ databases">
        <authorList>
            <person name="de Groot N.N."/>
        </authorList>
    </citation>
    <scope>NUCLEOTIDE SEQUENCE [LARGE SCALE GENOMIC DNA]</scope>
    <source>
        <strain evidence="1 2">DSM 18684</strain>
    </source>
</reference>
<dbReference type="AlphaFoldDB" id="A0A1I2UG73"/>
<dbReference type="Gene3D" id="2.60.40.1930">
    <property type="match status" value="1"/>
</dbReference>